<dbReference type="AlphaFoldDB" id="E4PJ38"/>
<reference evidence="1 2" key="1">
    <citation type="journal article" date="2010" name="Stand. Genomic Sci.">
        <title>Complete genome sequence of Marinobacter adhaerens type strain (HP15), a diatom-interacting marine microorganism.</title>
        <authorList>
            <person name="Gardes A."/>
            <person name="Kaeppel E."/>
            <person name="Shehzad A."/>
            <person name="Seebah S."/>
            <person name="Teeling H."/>
            <person name="Yarza P."/>
            <person name="Glockner F.O."/>
            <person name="Grossart H.P."/>
            <person name="Ullrich M.S."/>
        </authorList>
    </citation>
    <scope>NUCLEOTIDE SEQUENCE [LARGE SCALE GENOMIC DNA]</scope>
    <source>
        <strain evidence="2">DSM 23420 / HP15</strain>
    </source>
</reference>
<dbReference type="KEGG" id="mad:HP15_93"/>
<reference evidence="2" key="2">
    <citation type="submission" date="2010-02" db="EMBL/GenBank/DDBJ databases">
        <title>Complete genome sequence of Marinobacter adhaerens type strain (HP15).</title>
        <authorList>
            <person name="Gaerdes A.A.M."/>
            <person name="Kaeppel E."/>
            <person name="Shezad A."/>
            <person name="Seebah S."/>
            <person name="Teeling H."/>
            <person name="Yarza P."/>
            <person name="Gloeckner F.O."/>
            <person name="Ullrich M.S."/>
        </authorList>
    </citation>
    <scope>NUCLEOTIDE SEQUENCE [LARGE SCALE GENOMIC DNA]</scope>
    <source>
        <strain evidence="2">DSM 23420 / HP15</strain>
    </source>
</reference>
<name>E4PJ38_MARAH</name>
<dbReference type="STRING" id="225937.HP15_93"/>
<proteinExistence type="predicted"/>
<dbReference type="Proteomes" id="UP000007077">
    <property type="component" value="Chromosome"/>
</dbReference>
<organism evidence="1 2">
    <name type="scientific">Marinobacter adhaerens (strain DSM 23420 / HP15)</name>
    <dbReference type="NCBI Taxonomy" id="225937"/>
    <lineage>
        <taxon>Bacteria</taxon>
        <taxon>Pseudomonadati</taxon>
        <taxon>Pseudomonadota</taxon>
        <taxon>Gammaproteobacteria</taxon>
        <taxon>Pseudomonadales</taxon>
        <taxon>Marinobacteraceae</taxon>
        <taxon>Marinobacter</taxon>
    </lineage>
</organism>
<evidence type="ECO:0000313" key="1">
    <source>
        <dbReference type="EMBL" id="ADP95857.1"/>
    </source>
</evidence>
<evidence type="ECO:0000313" key="2">
    <source>
        <dbReference type="Proteomes" id="UP000007077"/>
    </source>
</evidence>
<protein>
    <submittedName>
        <fullName evidence="1">Uncharacterized protein</fullName>
    </submittedName>
</protein>
<dbReference type="EMBL" id="CP001978">
    <property type="protein sequence ID" value="ADP95857.1"/>
    <property type="molecule type" value="Genomic_DNA"/>
</dbReference>
<accession>E4PJ38</accession>
<dbReference type="HOGENOM" id="CLU_3365769_0_0_6"/>
<gene>
    <name evidence="1" type="ordered locus">HP15_93</name>
</gene>
<sequence>MVIVVQSLVELIDMMFYLRWLPNRLLPNTGKSDTR</sequence>